<dbReference type="Proteomes" id="UP000541444">
    <property type="component" value="Unassembled WGS sequence"/>
</dbReference>
<dbReference type="SUPFAM" id="SSF52096">
    <property type="entry name" value="ClpP/crotonase"/>
    <property type="match status" value="1"/>
</dbReference>
<dbReference type="OrthoDB" id="16820at2759"/>
<dbReference type="InterPro" id="IPR032259">
    <property type="entry name" value="HIBYL-CoA-H"/>
</dbReference>
<feature type="domain" description="Enoyl-CoA hydratase/isomerase" evidence="3">
    <location>
        <begin position="228"/>
        <end position="444"/>
    </location>
</feature>
<accession>A0A7J7ML36</accession>
<keyword evidence="1 2" id="KW-0378">Hydrolase</keyword>
<dbReference type="GO" id="GO:0003860">
    <property type="term" value="F:3-hydroxyisobutyryl-CoA hydrolase activity"/>
    <property type="evidence" value="ECO:0007669"/>
    <property type="project" value="UniProtKB-UniRule"/>
</dbReference>
<comment type="caution">
    <text evidence="4">The sequence shown here is derived from an EMBL/GenBank/DDBJ whole genome shotgun (WGS) entry which is preliminary data.</text>
</comment>
<dbReference type="CDD" id="cd06558">
    <property type="entry name" value="crotonase-like"/>
    <property type="match status" value="1"/>
</dbReference>
<evidence type="ECO:0000256" key="2">
    <source>
        <dbReference type="RuleBase" id="RU369070"/>
    </source>
</evidence>
<dbReference type="InterPro" id="IPR045004">
    <property type="entry name" value="ECH_dom"/>
</dbReference>
<sequence>MAILTAAGYKVFPYEPEDTKTEILDASNCHKSASHLPHVLLSEPAPPGEHIDSSSSVAQPQEVFSLQSIESMLQTVMTRLDAIEGRLRTIEGRLETIETDVRGLRPVQEPVSWLSQLKTLTNEDHWTKDADMCKYTLLIFLIYLKTFEIKMLLIVKALKFYKNDSSTKMVVLKGNGKAFCAGGDAALVVRNSSITGHWTYGCSFYRKQLIMDYTIAMPIFAFFDCVQIFAMPETALGLFPDVGASHFLSKLPGFFGEYVGLTGARLDGAEMLACGLATHFVHSKNLSFLEEAFLSIDSTDETIVSNVIDKFADITSVMPESPYRSLDIINKCFSKNTVEEILSSLENEYIGKEVKWISAAIRSLKTASPLGLKIFLRSIREGRTQDLKQCLVREYRLSSHVLRRTISNDFYEGCRALLIDKDKKPKWEPSKLELVSNEMVNKYFEKVDDEDWEELELPTYKISRAKMALCAYKYYGAVK</sequence>
<evidence type="ECO:0000256" key="1">
    <source>
        <dbReference type="ARBA" id="ARBA00022801"/>
    </source>
</evidence>
<evidence type="ECO:0000313" key="4">
    <source>
        <dbReference type="EMBL" id="KAF6155532.1"/>
    </source>
</evidence>
<organism evidence="4 5">
    <name type="scientific">Kingdonia uniflora</name>
    <dbReference type="NCBI Taxonomy" id="39325"/>
    <lineage>
        <taxon>Eukaryota</taxon>
        <taxon>Viridiplantae</taxon>
        <taxon>Streptophyta</taxon>
        <taxon>Embryophyta</taxon>
        <taxon>Tracheophyta</taxon>
        <taxon>Spermatophyta</taxon>
        <taxon>Magnoliopsida</taxon>
        <taxon>Ranunculales</taxon>
        <taxon>Circaeasteraceae</taxon>
        <taxon>Kingdonia</taxon>
    </lineage>
</organism>
<dbReference type="EC" id="3.1.2.4" evidence="2"/>
<dbReference type="PANTHER" id="PTHR43176">
    <property type="entry name" value="3-HYDROXYISOBUTYRYL-COA HYDROLASE-RELATED"/>
    <property type="match status" value="1"/>
</dbReference>
<comment type="catalytic activity">
    <reaction evidence="2">
        <text>3-hydroxy-2-methylpropanoyl-CoA + H2O = 3-hydroxy-2-methylpropanoate + CoA + H(+)</text>
        <dbReference type="Rhea" id="RHEA:20888"/>
        <dbReference type="ChEBI" id="CHEBI:11805"/>
        <dbReference type="ChEBI" id="CHEBI:15377"/>
        <dbReference type="ChEBI" id="CHEBI:15378"/>
        <dbReference type="ChEBI" id="CHEBI:57287"/>
        <dbReference type="ChEBI" id="CHEBI:57340"/>
        <dbReference type="EC" id="3.1.2.4"/>
    </reaction>
</comment>
<comment type="similarity">
    <text evidence="2">Belongs to the enoyl-CoA hydratase/isomerase family.</text>
</comment>
<proteinExistence type="inferred from homology"/>
<reference evidence="4 5" key="1">
    <citation type="journal article" date="2020" name="IScience">
        <title>Genome Sequencing of the Endangered Kingdonia uniflora (Circaeasteraceae, Ranunculales) Reveals Potential Mechanisms of Evolutionary Specialization.</title>
        <authorList>
            <person name="Sun Y."/>
            <person name="Deng T."/>
            <person name="Zhang A."/>
            <person name="Moore M.J."/>
            <person name="Landis J.B."/>
            <person name="Lin N."/>
            <person name="Zhang H."/>
            <person name="Zhang X."/>
            <person name="Huang J."/>
            <person name="Zhang X."/>
            <person name="Sun H."/>
            <person name="Wang H."/>
        </authorList>
    </citation>
    <scope>NUCLEOTIDE SEQUENCE [LARGE SCALE GENOMIC DNA]</scope>
    <source>
        <strain evidence="4">TB1705</strain>
        <tissue evidence="4">Leaf</tissue>
    </source>
</reference>
<dbReference type="InterPro" id="IPR029045">
    <property type="entry name" value="ClpP/crotonase-like_dom_sf"/>
</dbReference>
<name>A0A7J7ML36_9MAGN</name>
<evidence type="ECO:0000313" key="5">
    <source>
        <dbReference type="Proteomes" id="UP000541444"/>
    </source>
</evidence>
<evidence type="ECO:0000259" key="3">
    <source>
        <dbReference type="Pfam" id="PF16113"/>
    </source>
</evidence>
<protein>
    <recommendedName>
        <fullName evidence="2">3-hydroxyisobutyryl-CoA hydrolase</fullName>
        <shortName evidence="2">HIB-CoA hydrolase</shortName>
        <shortName evidence="2">HIBYL-CoA-H</shortName>
        <ecNumber evidence="2">3.1.2.4</ecNumber>
    </recommendedName>
    <alternativeName>
        <fullName evidence="2">3-hydroxyisobutyryl-coenzyme A hydrolase</fullName>
    </alternativeName>
</protein>
<dbReference type="Pfam" id="PF16113">
    <property type="entry name" value="ECH_2"/>
    <property type="match status" value="2"/>
</dbReference>
<dbReference type="Gene3D" id="3.90.226.10">
    <property type="entry name" value="2-enoyl-CoA Hydratase, Chain A, domain 1"/>
    <property type="match status" value="2"/>
</dbReference>
<keyword evidence="5" id="KW-1185">Reference proteome</keyword>
<feature type="domain" description="Enoyl-CoA hydratase/isomerase" evidence="3">
    <location>
        <begin position="154"/>
        <end position="216"/>
    </location>
</feature>
<dbReference type="PANTHER" id="PTHR43176:SF6">
    <property type="entry name" value="3-HYDROXYISOBUTYRYL-COA HYDROLASE"/>
    <property type="match status" value="1"/>
</dbReference>
<comment type="pathway">
    <text evidence="2">Amino-acid degradation; L-valine degradation.</text>
</comment>
<dbReference type="EMBL" id="JACGCM010001420">
    <property type="protein sequence ID" value="KAF6155532.1"/>
    <property type="molecule type" value="Genomic_DNA"/>
</dbReference>
<dbReference type="AlphaFoldDB" id="A0A7J7ML36"/>
<gene>
    <name evidence="4" type="ORF">GIB67_017887</name>
</gene>
<comment type="function">
    <text evidence="2">Hydrolyzes 3-hydroxyisobutyryl-CoA (HIBYL-CoA), a saline catabolite. Has high activity toward isobutyryl-CoA. Could be an isobutyryl-CoA dehydrogenase that functions in valine catabolism.</text>
</comment>
<dbReference type="GO" id="GO:0006574">
    <property type="term" value="P:L-valine catabolic process"/>
    <property type="evidence" value="ECO:0007669"/>
    <property type="project" value="UniProtKB-UniRule"/>
</dbReference>